<dbReference type="EMBL" id="JAMZMK010007461">
    <property type="protein sequence ID" value="KAI7744703.1"/>
    <property type="molecule type" value="Genomic_DNA"/>
</dbReference>
<dbReference type="AlphaFoldDB" id="A0AAD5GM76"/>
<name>A0AAD5GM76_AMBAR</name>
<comment type="caution">
    <text evidence="1">The sequence shown here is derived from an EMBL/GenBank/DDBJ whole genome shotgun (WGS) entry which is preliminary data.</text>
</comment>
<sequence length="53" mass="6515">MKIQSKGLRAVVGFYLWKQQAVRVFELVELDLDHRKIKLRYLFYLNFSFVIFF</sequence>
<protein>
    <submittedName>
        <fullName evidence="1">Uncharacterized protein</fullName>
    </submittedName>
</protein>
<organism evidence="1 2">
    <name type="scientific">Ambrosia artemisiifolia</name>
    <name type="common">Common ragweed</name>
    <dbReference type="NCBI Taxonomy" id="4212"/>
    <lineage>
        <taxon>Eukaryota</taxon>
        <taxon>Viridiplantae</taxon>
        <taxon>Streptophyta</taxon>
        <taxon>Embryophyta</taxon>
        <taxon>Tracheophyta</taxon>
        <taxon>Spermatophyta</taxon>
        <taxon>Magnoliopsida</taxon>
        <taxon>eudicotyledons</taxon>
        <taxon>Gunneridae</taxon>
        <taxon>Pentapetalae</taxon>
        <taxon>asterids</taxon>
        <taxon>campanulids</taxon>
        <taxon>Asterales</taxon>
        <taxon>Asteraceae</taxon>
        <taxon>Asteroideae</taxon>
        <taxon>Heliantheae alliance</taxon>
        <taxon>Heliantheae</taxon>
        <taxon>Ambrosia</taxon>
    </lineage>
</organism>
<evidence type="ECO:0000313" key="1">
    <source>
        <dbReference type="EMBL" id="KAI7744703.1"/>
    </source>
</evidence>
<evidence type="ECO:0000313" key="2">
    <source>
        <dbReference type="Proteomes" id="UP001206925"/>
    </source>
</evidence>
<dbReference type="Proteomes" id="UP001206925">
    <property type="component" value="Unassembled WGS sequence"/>
</dbReference>
<reference evidence="1" key="1">
    <citation type="submission" date="2022-06" db="EMBL/GenBank/DDBJ databases">
        <title>Uncovering the hologenomic basis of an extraordinary plant invasion.</title>
        <authorList>
            <person name="Bieker V.C."/>
            <person name="Martin M.D."/>
            <person name="Gilbert T."/>
            <person name="Hodgins K."/>
            <person name="Battlay P."/>
            <person name="Petersen B."/>
            <person name="Wilson J."/>
        </authorList>
    </citation>
    <scope>NUCLEOTIDE SEQUENCE</scope>
    <source>
        <strain evidence="1">AA19_3_7</strain>
        <tissue evidence="1">Leaf</tissue>
    </source>
</reference>
<proteinExistence type="predicted"/>
<keyword evidence="2" id="KW-1185">Reference proteome</keyword>
<accession>A0AAD5GM76</accession>
<gene>
    <name evidence="1" type="ORF">M8C21_015043</name>
</gene>